<dbReference type="InterPro" id="IPR044862">
    <property type="entry name" value="Pro_4_hyd_alph_FE2OG_OXY"/>
</dbReference>
<organism evidence="3 4">
    <name type="scientific">Diatrype stigma</name>
    <dbReference type="NCBI Taxonomy" id="117547"/>
    <lineage>
        <taxon>Eukaryota</taxon>
        <taxon>Fungi</taxon>
        <taxon>Dikarya</taxon>
        <taxon>Ascomycota</taxon>
        <taxon>Pezizomycotina</taxon>
        <taxon>Sordariomycetes</taxon>
        <taxon>Xylariomycetidae</taxon>
        <taxon>Xylariales</taxon>
        <taxon>Diatrypaceae</taxon>
        <taxon>Diatrype</taxon>
    </lineage>
</organism>
<protein>
    <recommendedName>
        <fullName evidence="2">Prolyl 4-hydroxylase alpha subunit Fe(2+) 2OG dioxygenase domain-containing protein</fullName>
    </recommendedName>
</protein>
<evidence type="ECO:0000313" key="3">
    <source>
        <dbReference type="EMBL" id="KAK7752138.1"/>
    </source>
</evidence>
<dbReference type="AlphaFoldDB" id="A0AAN9V228"/>
<sequence>MAYVYISSDDEPTEGDSKEETGPSYHTKWKDDLATCLDVIETTGDFAGSKTYSAFVNPGLEVAGSPISLPLTLHDAETVRGACRQAPYGKGEATLVDESVRKTWELNVDQFSLANPDWNEFIQTLLRDVVHPLGMTNVRAEPYKLLLYEEGSFFKKHKDSEKAPGMIGTLVICLPAKHEGGDVRLSHVGRDRVIATGHSSAFRLTALAWYSDVTHEIMQVTSGYRLVLTYNLIQASSSGPSSAGFFAKQQKQLHQVISEWHSKYPSTKRLLYCLDHKYTQSSLSLGSLKGRDRAVCQTLYHTCLKSGLYLLFANLTYSEDDEDCYEEATLAMDYVYSPDGAQIAKDVDVDMEEIMGLNPYEERQPDSETETGYTGNEGMTTTQRYHDTAVMIVSKEYLLELLTRERGDGNVLYSVIQPSLMNNDADRILQASVTSSTTDEILVVIAELLNEAFKGVSSPQPDWDCWLGEYVSSVKDLRNLRSILDRFKKLLADDAIKKSFKDWQSSVQGREFDTKESFSVSDQDFIMKMMISNSANLEWIQSNLVPKLVDRGSKPLLYILIGLLINLVPKKAFPHSTIVAKDLFEAALEKLVLEMVDFSAPGYGPNTAQVPRIFIQFLGNCLNAGFTEQVGRLLDSTSSSLIKSASKKKKSPPPMPNEVASVQEFLQALPNVLQEHKVPPRSSVGDLLEALLRGYILIGMPECPKRLPGWKYKPRGCRQANCVDCKSLDKFLGATNEWECRFSMNEKRRTHLQSQLDPGPFHCTIDKTMTPYTLVVLKAGEGKDNEEDLKAYQSKLDRFRDKTKPIQHDYVKQLMGESRYRELVMLETPPSSEGASQPAKPVKRKKADDSANDPKPIRKSLRR</sequence>
<name>A0AAN9V228_9PEZI</name>
<feature type="region of interest" description="Disordered" evidence="1">
    <location>
        <begin position="1"/>
        <end position="24"/>
    </location>
</feature>
<feature type="domain" description="Prolyl 4-hydroxylase alpha subunit Fe(2+) 2OG dioxygenase" evidence="2">
    <location>
        <begin position="144"/>
        <end position="231"/>
    </location>
</feature>
<dbReference type="PANTHER" id="PTHR33099:SF7">
    <property type="entry name" value="MYND-TYPE DOMAIN-CONTAINING PROTEIN"/>
    <property type="match status" value="1"/>
</dbReference>
<keyword evidence="4" id="KW-1185">Reference proteome</keyword>
<dbReference type="Gene3D" id="2.60.120.620">
    <property type="entry name" value="q2cbj1_9rhob like domain"/>
    <property type="match status" value="1"/>
</dbReference>
<evidence type="ECO:0000259" key="2">
    <source>
        <dbReference type="Pfam" id="PF13640"/>
    </source>
</evidence>
<accession>A0AAN9V228</accession>
<reference evidence="3 4" key="1">
    <citation type="submission" date="2024-02" db="EMBL/GenBank/DDBJ databases">
        <title>De novo assembly and annotation of 12 fungi associated with fruit tree decline syndrome in Ontario, Canada.</title>
        <authorList>
            <person name="Sulman M."/>
            <person name="Ellouze W."/>
            <person name="Ilyukhin E."/>
        </authorList>
    </citation>
    <scope>NUCLEOTIDE SEQUENCE [LARGE SCALE GENOMIC DNA]</scope>
    <source>
        <strain evidence="3 4">M11/M66-122</strain>
    </source>
</reference>
<evidence type="ECO:0000256" key="1">
    <source>
        <dbReference type="SAM" id="MobiDB-lite"/>
    </source>
</evidence>
<dbReference type="EMBL" id="JAKJXP020000041">
    <property type="protein sequence ID" value="KAK7752138.1"/>
    <property type="molecule type" value="Genomic_DNA"/>
</dbReference>
<gene>
    <name evidence="3" type="ORF">SLS62_005882</name>
</gene>
<dbReference type="Pfam" id="PF13640">
    <property type="entry name" value="2OG-FeII_Oxy_3"/>
    <property type="match status" value="1"/>
</dbReference>
<comment type="caution">
    <text evidence="3">The sequence shown here is derived from an EMBL/GenBank/DDBJ whole genome shotgun (WGS) entry which is preliminary data.</text>
</comment>
<feature type="region of interest" description="Disordered" evidence="1">
    <location>
        <begin position="823"/>
        <end position="863"/>
    </location>
</feature>
<dbReference type="Proteomes" id="UP001320420">
    <property type="component" value="Unassembled WGS sequence"/>
</dbReference>
<proteinExistence type="predicted"/>
<evidence type="ECO:0000313" key="4">
    <source>
        <dbReference type="Proteomes" id="UP001320420"/>
    </source>
</evidence>
<dbReference type="PANTHER" id="PTHR33099">
    <property type="entry name" value="FE2OG DIOXYGENASE DOMAIN-CONTAINING PROTEIN"/>
    <property type="match status" value="1"/>
</dbReference>